<dbReference type="Proteomes" id="UP000045706">
    <property type="component" value="Unassembled WGS sequence"/>
</dbReference>
<dbReference type="EMBL" id="CVQI01000001">
    <property type="protein sequence ID" value="CRJ85753.1"/>
    <property type="molecule type" value="Genomic_DNA"/>
</dbReference>
<evidence type="ECO:0000313" key="2">
    <source>
        <dbReference type="EMBL" id="CRJ85753.1"/>
    </source>
</evidence>
<organism evidence="2 3">
    <name type="scientific">Verticillium longisporum</name>
    <name type="common">Verticillium dahliae var. longisporum</name>
    <dbReference type="NCBI Taxonomy" id="100787"/>
    <lineage>
        <taxon>Eukaryota</taxon>
        <taxon>Fungi</taxon>
        <taxon>Dikarya</taxon>
        <taxon>Ascomycota</taxon>
        <taxon>Pezizomycotina</taxon>
        <taxon>Sordariomycetes</taxon>
        <taxon>Hypocreomycetidae</taxon>
        <taxon>Glomerellales</taxon>
        <taxon>Plectosphaerellaceae</taxon>
        <taxon>Verticillium</taxon>
    </lineage>
</organism>
<evidence type="ECO:0000259" key="1">
    <source>
        <dbReference type="PROSITE" id="PS51502"/>
    </source>
</evidence>
<dbReference type="InterPro" id="IPR013097">
    <property type="entry name" value="Dabb"/>
</dbReference>
<accession>A0A0G4KEI9</accession>
<sequence length="148" mass="16590">QGLKTIVHVTANKLYDSTSEHPQPVHPVSSQARLSKQTAIMANTNHVNRITLFKIPNKEDRQKLLELYKGMPQKAVKDGQPYLLGVKAGTAFKDQRAQGYTVAVQSMFASVEDMAYYDNECAAHAELRAFAKSVNQGAMMIYFQDELR</sequence>
<dbReference type="InterPro" id="IPR011008">
    <property type="entry name" value="Dimeric_a/b-barrel"/>
</dbReference>
<proteinExistence type="predicted"/>
<feature type="non-terminal residue" evidence="2">
    <location>
        <position position="1"/>
    </location>
</feature>
<dbReference type="Pfam" id="PF07876">
    <property type="entry name" value="Dabb"/>
    <property type="match status" value="1"/>
</dbReference>
<dbReference type="SMART" id="SM00886">
    <property type="entry name" value="Dabb"/>
    <property type="match status" value="1"/>
</dbReference>
<name>A0A0G4KEI9_VERLO</name>
<dbReference type="AlphaFoldDB" id="A0A0G4KEI9"/>
<reference evidence="3" key="1">
    <citation type="submission" date="2015-05" db="EMBL/GenBank/DDBJ databases">
        <authorList>
            <person name="Fogelqvist Johan"/>
        </authorList>
    </citation>
    <scope>NUCLEOTIDE SEQUENCE [LARGE SCALE GENOMIC DNA]</scope>
</reference>
<feature type="domain" description="Stress-response A/B barrel" evidence="1">
    <location>
        <begin position="47"/>
        <end position="143"/>
    </location>
</feature>
<dbReference type="Gene3D" id="3.30.70.100">
    <property type="match status" value="1"/>
</dbReference>
<gene>
    <name evidence="2" type="ORF">BN1723_000019</name>
</gene>
<protein>
    <recommendedName>
        <fullName evidence="1">Stress-response A/B barrel domain-containing protein</fullName>
    </recommendedName>
</protein>
<dbReference type="SUPFAM" id="SSF54909">
    <property type="entry name" value="Dimeric alpha+beta barrel"/>
    <property type="match status" value="1"/>
</dbReference>
<evidence type="ECO:0000313" key="3">
    <source>
        <dbReference type="Proteomes" id="UP000045706"/>
    </source>
</evidence>
<dbReference type="PROSITE" id="PS51502">
    <property type="entry name" value="S_R_A_B_BARREL"/>
    <property type="match status" value="1"/>
</dbReference>